<evidence type="ECO:0000313" key="1">
    <source>
        <dbReference type="EMBL" id="GAK59074.1"/>
    </source>
</evidence>
<gene>
    <name evidence="1" type="ORF">U27_06050</name>
</gene>
<name>A0A081C3B9_VECG1</name>
<evidence type="ECO:0008006" key="3">
    <source>
        <dbReference type="Google" id="ProtNLM"/>
    </source>
</evidence>
<dbReference type="Proteomes" id="UP000030661">
    <property type="component" value="Unassembled WGS sequence"/>
</dbReference>
<dbReference type="EMBL" id="DF820469">
    <property type="protein sequence ID" value="GAK59074.1"/>
    <property type="molecule type" value="Genomic_DNA"/>
</dbReference>
<dbReference type="STRING" id="1499967.U27_06050"/>
<protein>
    <recommendedName>
        <fullName evidence="3">Response regulatory domain-containing protein</fullName>
    </recommendedName>
</protein>
<organism evidence="1">
    <name type="scientific">Vecturithrix granuli</name>
    <dbReference type="NCBI Taxonomy" id="1499967"/>
    <lineage>
        <taxon>Bacteria</taxon>
        <taxon>Candidatus Moduliflexota</taxon>
        <taxon>Candidatus Vecturitrichia</taxon>
        <taxon>Candidatus Vecturitrichales</taxon>
        <taxon>Candidatus Vecturitrichaceae</taxon>
        <taxon>Candidatus Vecturithrix</taxon>
    </lineage>
</organism>
<accession>A0A081C3B9</accession>
<proteinExistence type="predicted"/>
<keyword evidence="2" id="KW-1185">Reference proteome</keyword>
<dbReference type="AlphaFoldDB" id="A0A081C3B9"/>
<reference evidence="1" key="1">
    <citation type="journal article" date="2015" name="PeerJ">
        <title>First genomic representation of candidate bacterial phylum KSB3 points to enhanced environmental sensing as a trigger of wastewater bulking.</title>
        <authorList>
            <person name="Sekiguchi Y."/>
            <person name="Ohashi A."/>
            <person name="Parks D.H."/>
            <person name="Yamauchi T."/>
            <person name="Tyson G.W."/>
            <person name="Hugenholtz P."/>
        </authorList>
    </citation>
    <scope>NUCLEOTIDE SEQUENCE [LARGE SCALE GENOMIC DNA]</scope>
</reference>
<evidence type="ECO:0000313" key="2">
    <source>
        <dbReference type="Proteomes" id="UP000030661"/>
    </source>
</evidence>
<sequence length="65" mass="7465">MVFLADNDIRALREYEMQLWGEGITTCVFSMNEQQTYNILASREISLIVLDLRIATSSGEYFLAL</sequence>
<dbReference type="HOGENOM" id="CLU_2840898_0_0_0"/>